<organism evidence="3 4">
    <name type="scientific">Robinsoniella peoriensis</name>
    <dbReference type="NCBI Taxonomy" id="180332"/>
    <lineage>
        <taxon>Bacteria</taxon>
        <taxon>Bacillati</taxon>
        <taxon>Bacillota</taxon>
        <taxon>Clostridia</taxon>
        <taxon>Lachnospirales</taxon>
        <taxon>Lachnospiraceae</taxon>
        <taxon>Robinsoniella</taxon>
    </lineage>
</organism>
<keyword evidence="2" id="KW-0472">Membrane</keyword>
<name>A0A4V6HRH9_9FIRM</name>
<feature type="compositionally biased region" description="Polar residues" evidence="1">
    <location>
        <begin position="582"/>
        <end position="600"/>
    </location>
</feature>
<gene>
    <name evidence="3" type="ORF">DSM106044_03945</name>
</gene>
<feature type="compositionally biased region" description="Basic and acidic residues" evidence="1">
    <location>
        <begin position="692"/>
        <end position="711"/>
    </location>
</feature>
<proteinExistence type="predicted"/>
<evidence type="ECO:0000313" key="4">
    <source>
        <dbReference type="Proteomes" id="UP000306509"/>
    </source>
</evidence>
<dbReference type="Proteomes" id="UP000306509">
    <property type="component" value="Unassembled WGS sequence"/>
</dbReference>
<dbReference type="RefSeq" id="WP_138003472.1">
    <property type="nucleotide sequence ID" value="NZ_QGQD01000074.1"/>
</dbReference>
<feature type="compositionally biased region" description="Basic and acidic residues" evidence="1">
    <location>
        <begin position="615"/>
        <end position="631"/>
    </location>
</feature>
<feature type="region of interest" description="Disordered" evidence="1">
    <location>
        <begin position="582"/>
        <end position="678"/>
    </location>
</feature>
<keyword evidence="2" id="KW-0812">Transmembrane</keyword>
<feature type="transmembrane region" description="Helical" evidence="2">
    <location>
        <begin position="332"/>
        <end position="354"/>
    </location>
</feature>
<feature type="transmembrane region" description="Helical" evidence="2">
    <location>
        <begin position="171"/>
        <end position="195"/>
    </location>
</feature>
<feature type="transmembrane region" description="Helical" evidence="2">
    <location>
        <begin position="393"/>
        <end position="411"/>
    </location>
</feature>
<dbReference type="AlphaFoldDB" id="A0A4V6HRH9"/>
<accession>A0A4V6HRH9</accession>
<keyword evidence="4" id="KW-1185">Reference proteome</keyword>
<dbReference type="InterPro" id="IPR058112">
    <property type="entry name" value="CD3337_EF1877-like"/>
</dbReference>
<feature type="transmembrane region" description="Helical" evidence="2">
    <location>
        <begin position="81"/>
        <end position="105"/>
    </location>
</feature>
<feature type="transmembrane region" description="Helical" evidence="2">
    <location>
        <begin position="7"/>
        <end position="29"/>
    </location>
</feature>
<evidence type="ECO:0000313" key="3">
    <source>
        <dbReference type="EMBL" id="TLC99167.1"/>
    </source>
</evidence>
<evidence type="ECO:0000256" key="1">
    <source>
        <dbReference type="SAM" id="MobiDB-lite"/>
    </source>
</evidence>
<feature type="compositionally biased region" description="Basic residues" evidence="1">
    <location>
        <begin position="748"/>
        <end position="764"/>
    </location>
</feature>
<feature type="region of interest" description="Disordered" evidence="1">
    <location>
        <begin position="472"/>
        <end position="491"/>
    </location>
</feature>
<keyword evidence="2" id="KW-1133">Transmembrane helix</keyword>
<protein>
    <recommendedName>
        <fullName evidence="5">YtxH domain-containing protein</fullName>
    </recommendedName>
</protein>
<feature type="compositionally biased region" description="Basic and acidic residues" evidence="1">
    <location>
        <begin position="656"/>
        <end position="673"/>
    </location>
</feature>
<feature type="region of interest" description="Disordered" evidence="1">
    <location>
        <begin position="692"/>
        <end position="764"/>
    </location>
</feature>
<feature type="region of interest" description="Disordered" evidence="1">
    <location>
        <begin position="502"/>
        <end position="536"/>
    </location>
</feature>
<dbReference type="EMBL" id="QGQD01000074">
    <property type="protein sequence ID" value="TLC99167.1"/>
    <property type="molecule type" value="Genomic_DNA"/>
</dbReference>
<feature type="transmembrane region" description="Helical" evidence="2">
    <location>
        <begin position="304"/>
        <end position="326"/>
    </location>
</feature>
<feature type="transmembrane region" description="Helical" evidence="2">
    <location>
        <begin position="366"/>
        <end position="387"/>
    </location>
</feature>
<sequence length="764" mass="84578" precursor="true">MLAVKRKYLFIGMALFSIVIFFVLCQYMNVHASGLIDDTIDAGNNYSKYANDNYQLDFYVDKSWDWLPWNWGDGIGNTALYAVYLITDALWGIVRLVSSATGYVVQEAFKLDFIKDMTGYIGNNIQQLAGVSPKGISGTGFYPSLLGLFLVILGGYVTYTGMLKKEVTKAINTVVTFVLVFLLTTGFLAYAPFYVEKLNDFSSDFSTEVLNIGTSVTMPDSGIKNRDSADLIRDLLFDVQIYKPWLLLQFGSTDVEKARAESILSISPDEEHGEKRTEAVKTEIEDNNNNYLSVAKAGSRLGTVLLLLIVNLVISYFVLLLTGLMILSQVLFIVYALFLVIAFILSLLPTYSGMAKRAVEKVFHIILTRVGVTMILVVAFSISSMFYNVSEGYPFFMIAFLQIVTFVGIYVKMGDILGMIGLQSNGEGQLGSKMMRPMRSLQRRARVKVGRANRTGRAMLAGVVGGLAGSRAGTKNKQANTHAAGNMEGGRSYSFHDYANKASQRKQNGEDKKKVYSASGFSERSSDKNRIKPNLGEKVGSKVAGIAGMPKGAVEKAKRVKDNVVNAPTSALYAVNRAKDSVSNNVKGGRSGFQSAAGNKQQERQKQNAAYQTDLARKREDLRRRKQEKQNRMQGESGRQKPVTMQKGTGGVTDTGGKETYRSSDPKTAEKIAGKPYNHAYTHINEKLEKVRSKAVTGHRDGNHNPTEKDSAVSARNRGSENPYYESSVSRTTMLNGKPYQQPETGSKRRLRPKRNRKRDNKDL</sequence>
<comment type="caution">
    <text evidence="3">The sequence shown here is derived from an EMBL/GenBank/DDBJ whole genome shotgun (WGS) entry which is preliminary data.</text>
</comment>
<feature type="compositionally biased region" description="Polar residues" evidence="1">
    <location>
        <begin position="725"/>
        <end position="735"/>
    </location>
</feature>
<evidence type="ECO:0000256" key="2">
    <source>
        <dbReference type="SAM" id="Phobius"/>
    </source>
</evidence>
<feature type="transmembrane region" description="Helical" evidence="2">
    <location>
        <begin position="141"/>
        <end position="159"/>
    </location>
</feature>
<reference evidence="3 4" key="1">
    <citation type="journal article" date="2019" name="Anaerobe">
        <title>Detection of Robinsoniella peoriensis in multiple bone samples of a trauma patient.</title>
        <authorList>
            <person name="Schrottner P."/>
            <person name="Hartwich K."/>
            <person name="Bunk B."/>
            <person name="Schober I."/>
            <person name="Helbig S."/>
            <person name="Rudolph W.W."/>
            <person name="Gunzer F."/>
        </authorList>
    </citation>
    <scope>NUCLEOTIDE SEQUENCE [LARGE SCALE GENOMIC DNA]</scope>
    <source>
        <strain evidence="3 4">DSM 106044</strain>
    </source>
</reference>
<evidence type="ECO:0008006" key="5">
    <source>
        <dbReference type="Google" id="ProtNLM"/>
    </source>
</evidence>
<dbReference type="NCBIfam" id="NF046089">
    <property type="entry name" value="CD3337_EF1877"/>
    <property type="match status" value="1"/>
</dbReference>